<gene>
    <name evidence="1" type="ORF">V6N11_030325</name>
</gene>
<name>A0ABR2PKV9_9ROSI</name>
<organism evidence="1 2">
    <name type="scientific">Hibiscus sabdariffa</name>
    <name type="common">roselle</name>
    <dbReference type="NCBI Taxonomy" id="183260"/>
    <lineage>
        <taxon>Eukaryota</taxon>
        <taxon>Viridiplantae</taxon>
        <taxon>Streptophyta</taxon>
        <taxon>Embryophyta</taxon>
        <taxon>Tracheophyta</taxon>
        <taxon>Spermatophyta</taxon>
        <taxon>Magnoliopsida</taxon>
        <taxon>eudicotyledons</taxon>
        <taxon>Gunneridae</taxon>
        <taxon>Pentapetalae</taxon>
        <taxon>rosids</taxon>
        <taxon>malvids</taxon>
        <taxon>Malvales</taxon>
        <taxon>Malvaceae</taxon>
        <taxon>Malvoideae</taxon>
        <taxon>Hibiscus</taxon>
    </lineage>
</organism>
<dbReference type="Proteomes" id="UP001396334">
    <property type="component" value="Unassembled WGS sequence"/>
</dbReference>
<dbReference type="EMBL" id="JBBPBN010000057">
    <property type="protein sequence ID" value="KAK8988954.1"/>
    <property type="molecule type" value="Genomic_DNA"/>
</dbReference>
<accession>A0ABR2PKV9</accession>
<comment type="caution">
    <text evidence="1">The sequence shown here is derived from an EMBL/GenBank/DDBJ whole genome shotgun (WGS) entry which is preliminary data.</text>
</comment>
<proteinExistence type="predicted"/>
<keyword evidence="2" id="KW-1185">Reference proteome</keyword>
<sequence>MSWSLASDIADSDSAIAMYERVDGEQKLQGQSEVSLFPKPAGQKGDSVKIFCCGSLHEHNHSFDSSLMEPEPRLNGSDSVICRICEEAVPISHLESHSYICAYADKSALNLTSEGYSSKISEWRNKGGEAKFEDIHEMDTASIEDSHLAYSDFKGHLGMRLGNYGQYSKRMPL</sequence>
<evidence type="ECO:0000313" key="2">
    <source>
        <dbReference type="Proteomes" id="UP001396334"/>
    </source>
</evidence>
<reference evidence="1 2" key="1">
    <citation type="journal article" date="2024" name="G3 (Bethesda)">
        <title>Genome assembly of Hibiscus sabdariffa L. provides insights into metabolisms of medicinal natural products.</title>
        <authorList>
            <person name="Kim T."/>
        </authorList>
    </citation>
    <scope>NUCLEOTIDE SEQUENCE [LARGE SCALE GENOMIC DNA]</scope>
    <source>
        <strain evidence="1">TK-2024</strain>
        <tissue evidence="1">Old leaves</tissue>
    </source>
</reference>
<protein>
    <submittedName>
        <fullName evidence="1">Uncharacterized protein</fullName>
    </submittedName>
</protein>
<evidence type="ECO:0000313" key="1">
    <source>
        <dbReference type="EMBL" id="KAK8988954.1"/>
    </source>
</evidence>